<protein>
    <submittedName>
        <fullName evidence="2">Uncharacterized protein</fullName>
    </submittedName>
</protein>
<reference evidence="2 3" key="1">
    <citation type="submission" date="2017-02" db="EMBL/GenBank/DDBJ databases">
        <authorList>
            <person name="Peterson S.W."/>
        </authorList>
    </citation>
    <scope>NUCLEOTIDE SEQUENCE [LARGE SCALE GENOMIC DNA]</scope>
    <source>
        <strain evidence="2 3">LMG 22410</strain>
    </source>
</reference>
<keyword evidence="1" id="KW-0732">Signal</keyword>
<dbReference type="Proteomes" id="UP000195787">
    <property type="component" value="Unassembled WGS sequence"/>
</dbReference>
<organism evidence="2 3">
    <name type="scientific">Agrococcus casei LMG 22410</name>
    <dbReference type="NCBI Taxonomy" id="1255656"/>
    <lineage>
        <taxon>Bacteria</taxon>
        <taxon>Bacillati</taxon>
        <taxon>Actinomycetota</taxon>
        <taxon>Actinomycetes</taxon>
        <taxon>Micrococcales</taxon>
        <taxon>Microbacteriaceae</taxon>
        <taxon>Agrococcus</taxon>
    </lineage>
</organism>
<dbReference type="PROSITE" id="PS51257">
    <property type="entry name" value="PROKAR_LIPOPROTEIN"/>
    <property type="match status" value="1"/>
</dbReference>
<feature type="chain" id="PRO_5012842532" evidence="1">
    <location>
        <begin position="20"/>
        <end position="137"/>
    </location>
</feature>
<evidence type="ECO:0000313" key="3">
    <source>
        <dbReference type="Proteomes" id="UP000195787"/>
    </source>
</evidence>
<feature type="signal peptide" evidence="1">
    <location>
        <begin position="1"/>
        <end position="19"/>
    </location>
</feature>
<proteinExistence type="predicted"/>
<gene>
    <name evidence="2" type="ORF">CZ674_07965</name>
</gene>
<name>A0A1R4G0S3_9MICO</name>
<dbReference type="RefSeq" id="WP_086992013.1">
    <property type="nucleotide sequence ID" value="NZ_FUHU01000035.1"/>
</dbReference>
<dbReference type="GeneID" id="303173147"/>
<evidence type="ECO:0000256" key="1">
    <source>
        <dbReference type="SAM" id="SignalP"/>
    </source>
</evidence>
<keyword evidence="3" id="KW-1185">Reference proteome</keyword>
<dbReference type="EMBL" id="FUHU01000035">
    <property type="protein sequence ID" value="SJM61776.1"/>
    <property type="molecule type" value="Genomic_DNA"/>
</dbReference>
<sequence length="137" mass="14331">MKRRASALLLTIAATGMLAACESTDDTFGDAPIDNPEASGEDASSPLAAALDAIDCEGRTSASADEPGMLQAGECVPFAGVEPVEYYEFESDGDAELWAADAQVAAVDGIYRDGPVIIIDRNNDYLLQLAAQFEPAI</sequence>
<dbReference type="AlphaFoldDB" id="A0A1R4G0S3"/>
<accession>A0A1R4G0S3</accession>
<evidence type="ECO:0000313" key="2">
    <source>
        <dbReference type="EMBL" id="SJM61776.1"/>
    </source>
</evidence>